<sequence length="201" mass="21924">MRSPTSPSPKSSPASSAPASPFASCIAGVRPGIISRPSGSVTSAAASSRAAPAPATSAPLPPGEDAFKIINIRIRDLETKAPFWTCRDWSNIKRTTEMHLPRKLLQCSSVAREFTFSSHNVLENLRLQQTVYLHDQPIEEWNFEFGFVIPGSTNTWESVVLAAAPEEMIPAEIISGNMVIDTAFYDGSALLARKRLTVFYE</sequence>
<feature type="region of interest" description="Disordered" evidence="2">
    <location>
        <begin position="1"/>
        <end position="20"/>
    </location>
</feature>
<dbReference type="Pfam" id="PF05351">
    <property type="entry name" value="GMP_PDE_delta"/>
    <property type="match status" value="1"/>
</dbReference>
<keyword evidence="5" id="KW-1185">Reference proteome</keyword>
<feature type="domain" description="GMP phosphodiesterase delta subunit" evidence="3">
    <location>
        <begin position="66"/>
        <end position="200"/>
    </location>
</feature>
<dbReference type="PANTHER" id="PTHR12976:SF0">
    <property type="entry name" value="RETINAL ROD RHODOPSIN-SENSITIVE CGMP 3',5'-CYCLIC PHOSPHODIESTERASE SUBUNIT DELTA"/>
    <property type="match status" value="1"/>
</dbReference>
<dbReference type="InterPro" id="IPR014756">
    <property type="entry name" value="Ig_E-set"/>
</dbReference>
<evidence type="ECO:0000256" key="1">
    <source>
        <dbReference type="ARBA" id="ARBA00008102"/>
    </source>
</evidence>
<reference evidence="4" key="1">
    <citation type="journal article" date="2022" name="bioRxiv">
        <title>Genomics of Preaxostyla Flagellates Illuminates Evolutionary Transitions and the Path Towards Mitochondrial Loss.</title>
        <authorList>
            <person name="Novak L.V.F."/>
            <person name="Treitli S.C."/>
            <person name="Pyrih J."/>
            <person name="Halakuc P."/>
            <person name="Pipaliya S.V."/>
            <person name="Vacek V."/>
            <person name="Brzon O."/>
            <person name="Soukal P."/>
            <person name="Eme L."/>
            <person name="Dacks J.B."/>
            <person name="Karnkowska A."/>
            <person name="Elias M."/>
            <person name="Hampl V."/>
        </authorList>
    </citation>
    <scope>NUCLEOTIDE SEQUENCE</scope>
    <source>
        <strain evidence="4">RCP-MX</strain>
    </source>
</reference>
<dbReference type="SUPFAM" id="SSF81296">
    <property type="entry name" value="E set domains"/>
    <property type="match status" value="1"/>
</dbReference>
<dbReference type="InterPro" id="IPR037036">
    <property type="entry name" value="PDED_dom_sf"/>
</dbReference>
<evidence type="ECO:0000313" key="4">
    <source>
        <dbReference type="EMBL" id="KAJ4461707.1"/>
    </source>
</evidence>
<dbReference type="InterPro" id="IPR008015">
    <property type="entry name" value="PDED_dom"/>
</dbReference>
<evidence type="ECO:0000256" key="2">
    <source>
        <dbReference type="SAM" id="MobiDB-lite"/>
    </source>
</evidence>
<name>A0ABQ8UT55_9EUKA</name>
<dbReference type="Gene3D" id="2.70.50.40">
    <property type="entry name" value="GMP phosphodiesterase, delta subunit"/>
    <property type="match status" value="1"/>
</dbReference>
<proteinExistence type="inferred from homology"/>
<dbReference type="Proteomes" id="UP001141327">
    <property type="component" value="Unassembled WGS sequence"/>
</dbReference>
<comment type="caution">
    <text evidence="4">The sequence shown here is derived from an EMBL/GenBank/DDBJ whole genome shotgun (WGS) entry which is preliminary data.</text>
</comment>
<evidence type="ECO:0000259" key="3">
    <source>
        <dbReference type="Pfam" id="PF05351"/>
    </source>
</evidence>
<evidence type="ECO:0000313" key="5">
    <source>
        <dbReference type="Proteomes" id="UP001141327"/>
    </source>
</evidence>
<gene>
    <name evidence="4" type="ORF">PAPYR_1839</name>
</gene>
<protein>
    <submittedName>
        <fullName evidence="4">GMP-PDE</fullName>
    </submittedName>
</protein>
<organism evidence="4 5">
    <name type="scientific">Paratrimastix pyriformis</name>
    <dbReference type="NCBI Taxonomy" id="342808"/>
    <lineage>
        <taxon>Eukaryota</taxon>
        <taxon>Metamonada</taxon>
        <taxon>Preaxostyla</taxon>
        <taxon>Paratrimastigidae</taxon>
        <taxon>Paratrimastix</taxon>
    </lineage>
</organism>
<dbReference type="EMBL" id="JAPMOS010000006">
    <property type="protein sequence ID" value="KAJ4461707.1"/>
    <property type="molecule type" value="Genomic_DNA"/>
</dbReference>
<dbReference type="PANTHER" id="PTHR12976">
    <property type="entry name" value="RETINAL ROD RHODOPSIN-SENSITIVE CGMP 3',5'-CYCLIC PHOSPHODIESTERASE DELTA-SUBUNIT"/>
    <property type="match status" value="1"/>
</dbReference>
<comment type="similarity">
    <text evidence="1">Belongs to the PDE6D/unc-119 family.</text>
</comment>
<accession>A0ABQ8UT55</accession>